<organism evidence="3 4">
    <name type="scientific">Nocardia nova SH22a</name>
    <dbReference type="NCBI Taxonomy" id="1415166"/>
    <lineage>
        <taxon>Bacteria</taxon>
        <taxon>Bacillati</taxon>
        <taxon>Actinomycetota</taxon>
        <taxon>Actinomycetes</taxon>
        <taxon>Mycobacteriales</taxon>
        <taxon>Nocardiaceae</taxon>
        <taxon>Nocardia</taxon>
    </lineage>
</organism>
<dbReference type="EMBL" id="CP006850">
    <property type="protein sequence ID" value="AHH19475.1"/>
    <property type="molecule type" value="Genomic_DNA"/>
</dbReference>
<dbReference type="OrthoDB" id="4368973at2"/>
<protein>
    <submittedName>
        <fullName evidence="3">Mce family protein MceE</fullName>
    </submittedName>
</protein>
<sequence length="368" mass="38082">MNGFPRRWAPRLVALTAVAVAGCSTTLDTLPLPAPGLGGQSYEVTATFTNALNLPAKAKVELDGAEIGQVERMEARDYTAVVTLRIRAEVRLPGATTAQLRSATPMGDVFVALTPPARPDPAAGELHDGSVIPVAATSAAATIEELLSRASLLVSGGALKNLTGLVNGLGEDVGGRGERLAALIDHTRRLLADLAARSDRIREVLGAAGDLTTTVAAQQGSIDDALGAAAPALQVVGDNTGRVLDLVGRIDSISRQLGQFPSIRGTNEHSLSASIDLLGRDLNDAATNPEANLDWLNTALATILKVTDASSAHVNVDIVQLALGAAPDPNFAGDPGARPPEATDWTNFVGSLEYNLGRLRGRLTGPGR</sequence>
<dbReference type="PANTHER" id="PTHR33371">
    <property type="entry name" value="INTERMEMBRANE PHOSPHOLIPID TRANSPORT SYSTEM BINDING PROTEIN MLAD-RELATED"/>
    <property type="match status" value="1"/>
</dbReference>
<evidence type="ECO:0000256" key="1">
    <source>
        <dbReference type="SAM" id="SignalP"/>
    </source>
</evidence>
<dbReference type="InterPro" id="IPR052336">
    <property type="entry name" value="MlaD_Phospholipid_Transporter"/>
</dbReference>
<evidence type="ECO:0000313" key="4">
    <source>
        <dbReference type="Proteomes" id="UP000019150"/>
    </source>
</evidence>
<dbReference type="RefSeq" id="WP_025350876.1">
    <property type="nucleotide sequence ID" value="NZ_CP006850.1"/>
</dbReference>
<evidence type="ECO:0000313" key="3">
    <source>
        <dbReference type="EMBL" id="AHH19475.1"/>
    </source>
</evidence>
<dbReference type="PROSITE" id="PS51257">
    <property type="entry name" value="PROKAR_LIPOPROTEIN"/>
    <property type="match status" value="1"/>
</dbReference>
<feature type="chain" id="PRO_5039066335" evidence="1">
    <location>
        <begin position="22"/>
        <end position="368"/>
    </location>
</feature>
<dbReference type="PANTHER" id="PTHR33371:SF15">
    <property type="entry name" value="LIPOPROTEIN LPRN"/>
    <property type="match status" value="1"/>
</dbReference>
<proteinExistence type="predicted"/>
<dbReference type="STRING" id="1415166.NONO_c46910"/>
<dbReference type="HOGENOM" id="CLU_045966_3_1_11"/>
<feature type="signal peptide" evidence="1">
    <location>
        <begin position="1"/>
        <end position="21"/>
    </location>
</feature>
<accession>W5TJG0</accession>
<reference evidence="3 4" key="1">
    <citation type="journal article" date="2014" name="Appl. Environ. Microbiol.">
        <title>Insights into the Microbial Degradation of Rubber and Gutta-Percha by Analysis of the Complete Genome of Nocardia nova SH22a.</title>
        <authorList>
            <person name="Luo Q."/>
            <person name="Hiessl S."/>
            <person name="Poehlein A."/>
            <person name="Daniel R."/>
            <person name="Steinbuchel A."/>
        </authorList>
    </citation>
    <scope>NUCLEOTIDE SEQUENCE [LARGE SCALE GENOMIC DNA]</scope>
    <source>
        <strain evidence="3">SH22a</strain>
    </source>
</reference>
<dbReference type="KEGG" id="nno:NONO_c46910"/>
<dbReference type="eggNOG" id="COG1463">
    <property type="taxonomic scope" value="Bacteria"/>
</dbReference>
<keyword evidence="1" id="KW-0732">Signal</keyword>
<gene>
    <name evidence="3" type="primary">mce9E</name>
    <name evidence="3" type="ORF">NONO_c46910</name>
</gene>
<dbReference type="Proteomes" id="UP000019150">
    <property type="component" value="Chromosome"/>
</dbReference>
<dbReference type="PATRIC" id="fig|1415166.3.peg.4824"/>
<name>W5TJG0_9NOCA</name>
<dbReference type="InterPro" id="IPR003399">
    <property type="entry name" value="Mce/MlaD"/>
</dbReference>
<dbReference type="AlphaFoldDB" id="W5TJG0"/>
<dbReference type="GO" id="GO:0005576">
    <property type="term" value="C:extracellular region"/>
    <property type="evidence" value="ECO:0007669"/>
    <property type="project" value="TreeGrafter"/>
</dbReference>
<keyword evidence="4" id="KW-1185">Reference proteome</keyword>
<feature type="domain" description="Mce/MlaD" evidence="2">
    <location>
        <begin position="41"/>
        <end position="116"/>
    </location>
</feature>
<evidence type="ECO:0000259" key="2">
    <source>
        <dbReference type="Pfam" id="PF02470"/>
    </source>
</evidence>
<dbReference type="Pfam" id="PF02470">
    <property type="entry name" value="MlaD"/>
    <property type="match status" value="1"/>
</dbReference>